<keyword evidence="4" id="KW-1185">Reference proteome</keyword>
<dbReference type="PANTHER" id="PTHR11851:SF219">
    <property type="entry name" value="HYPOTHETICAL ZINC PROTEASE"/>
    <property type="match status" value="1"/>
</dbReference>
<dbReference type="RefSeq" id="WP_168175877.1">
    <property type="nucleotide sequence ID" value="NZ_CP018477.1"/>
</dbReference>
<reference evidence="3 4" key="1">
    <citation type="journal article" name="Front. Microbiol.">
        <title>Sugar Metabolism of the First Thermophilic Planctomycete Thermogutta terrifontis: Comparative Genomic and Transcriptomic Approaches.</title>
        <authorList>
            <person name="Elcheninov A.G."/>
            <person name="Menzel P."/>
            <person name="Gudbergsdottir S.R."/>
            <person name="Slesarev A.I."/>
            <person name="Kadnikov V.V."/>
            <person name="Krogh A."/>
            <person name="Bonch-Osmolovskaya E.A."/>
            <person name="Peng X."/>
            <person name="Kublanov I.V."/>
        </authorList>
    </citation>
    <scope>NUCLEOTIDE SEQUENCE [LARGE SCALE GENOMIC DNA]</scope>
    <source>
        <strain evidence="3 4">R1</strain>
    </source>
</reference>
<dbReference type="Pfam" id="PF05193">
    <property type="entry name" value="Peptidase_M16_C"/>
    <property type="match status" value="1"/>
</dbReference>
<protein>
    <submittedName>
        <fullName evidence="3">Zinc protease</fullName>
    </submittedName>
</protein>
<evidence type="ECO:0000259" key="2">
    <source>
        <dbReference type="Pfam" id="PF05193"/>
    </source>
</evidence>
<sequence>MTASSTSCLVHCFDNGLVLLAEPLPWLSSVGFDIAIPAGAAFDPEDRQGLASLTTDMVLRGAGPRDARAFLEDLENLGVVWSESVGHRFIHLSAAMRPKHLRDALAIFSDVLRKPRLPQEDLESARQGLIQTIQAEEDDPEHQLNKALRYRFLPYPWSRSPHGVIDHVAAISWQEVAEFVERHFQPSGVVIGVAGRFNWDELVTWVGELLGDWKGSPPPAPETRWPTERQAHVPFDSQQTHIGVAYRSIPYEDDHYFLARAAAGMLGSGSSSRLFMELRERRGLCYAVGANYVVIRGFGGVICYVGTTSERAEESLEVLLEQLQNLGEGVTKDELDRAKAQLKSGIVFLQESSAARAHTLTQDWSLLGRVRSMQEIKEAVDSLSTEEVNQFLRDNPPRDFTVVTVGPRPVEVPSELLQP</sequence>
<dbReference type="GO" id="GO:0008233">
    <property type="term" value="F:peptidase activity"/>
    <property type="evidence" value="ECO:0007669"/>
    <property type="project" value="UniProtKB-KW"/>
</dbReference>
<dbReference type="InterPro" id="IPR011249">
    <property type="entry name" value="Metalloenz_LuxS/M16"/>
</dbReference>
<gene>
    <name evidence="3" type="ORF">THTE_4051</name>
</gene>
<keyword evidence="3" id="KW-0378">Hydrolase</keyword>
<organism evidence="3 4">
    <name type="scientific">Thermogutta terrifontis</name>
    <dbReference type="NCBI Taxonomy" id="1331910"/>
    <lineage>
        <taxon>Bacteria</taxon>
        <taxon>Pseudomonadati</taxon>
        <taxon>Planctomycetota</taxon>
        <taxon>Planctomycetia</taxon>
        <taxon>Pirellulales</taxon>
        <taxon>Thermoguttaceae</taxon>
        <taxon>Thermogutta</taxon>
    </lineage>
</organism>
<evidence type="ECO:0000259" key="1">
    <source>
        <dbReference type="Pfam" id="PF00675"/>
    </source>
</evidence>
<dbReference type="EMBL" id="CP018477">
    <property type="protein sequence ID" value="ASV76652.1"/>
    <property type="molecule type" value="Genomic_DNA"/>
</dbReference>
<dbReference type="Pfam" id="PF00675">
    <property type="entry name" value="Peptidase_M16"/>
    <property type="match status" value="1"/>
</dbReference>
<dbReference type="InterPro" id="IPR011765">
    <property type="entry name" value="Pept_M16_N"/>
</dbReference>
<dbReference type="InterPro" id="IPR007863">
    <property type="entry name" value="Peptidase_M16_C"/>
</dbReference>
<dbReference type="GO" id="GO:0006508">
    <property type="term" value="P:proteolysis"/>
    <property type="evidence" value="ECO:0007669"/>
    <property type="project" value="UniProtKB-KW"/>
</dbReference>
<keyword evidence="3" id="KW-0645">Protease</keyword>
<dbReference type="SUPFAM" id="SSF63411">
    <property type="entry name" value="LuxS/MPP-like metallohydrolase"/>
    <property type="match status" value="2"/>
</dbReference>
<feature type="domain" description="Peptidase M16 C-terminal" evidence="2">
    <location>
        <begin position="171"/>
        <end position="342"/>
    </location>
</feature>
<dbReference type="Proteomes" id="UP000215086">
    <property type="component" value="Chromosome"/>
</dbReference>
<evidence type="ECO:0000313" key="3">
    <source>
        <dbReference type="EMBL" id="ASV76652.1"/>
    </source>
</evidence>
<dbReference type="AlphaFoldDB" id="A0A286RL40"/>
<dbReference type="Gene3D" id="3.30.830.10">
    <property type="entry name" value="Metalloenzyme, LuxS/M16 peptidase-like"/>
    <property type="match status" value="2"/>
</dbReference>
<name>A0A286RL40_9BACT</name>
<accession>A0A286RL40</accession>
<dbReference type="KEGG" id="ttf:THTE_4051"/>
<evidence type="ECO:0000313" key="4">
    <source>
        <dbReference type="Proteomes" id="UP000215086"/>
    </source>
</evidence>
<feature type="domain" description="Peptidase M16 N-terminal" evidence="1">
    <location>
        <begin position="33"/>
        <end position="148"/>
    </location>
</feature>
<proteinExistence type="predicted"/>
<dbReference type="GO" id="GO:0046872">
    <property type="term" value="F:metal ion binding"/>
    <property type="evidence" value="ECO:0007669"/>
    <property type="project" value="InterPro"/>
</dbReference>
<dbReference type="PANTHER" id="PTHR11851">
    <property type="entry name" value="METALLOPROTEASE"/>
    <property type="match status" value="1"/>
</dbReference>
<dbReference type="InterPro" id="IPR050361">
    <property type="entry name" value="MPP/UQCRC_Complex"/>
</dbReference>